<comment type="caution">
    <text evidence="10">The sequence shown here is derived from an EMBL/GenBank/DDBJ whole genome shotgun (WGS) entry which is preliminary data.</text>
</comment>
<dbReference type="GO" id="GO:0046872">
    <property type="term" value="F:metal ion binding"/>
    <property type="evidence" value="ECO:0007669"/>
    <property type="project" value="UniProtKB-KW"/>
</dbReference>
<keyword evidence="3 8" id="KW-0547">Nucleotide-binding</keyword>
<keyword evidence="4" id="KW-0862">Zinc</keyword>
<dbReference type="Gene3D" id="1.10.8.60">
    <property type="match status" value="1"/>
</dbReference>
<dbReference type="GO" id="GO:0009360">
    <property type="term" value="C:DNA polymerase III complex"/>
    <property type="evidence" value="ECO:0007669"/>
    <property type="project" value="InterPro"/>
</dbReference>
<feature type="domain" description="AAA+ ATPase" evidence="9">
    <location>
        <begin position="37"/>
        <end position="179"/>
    </location>
</feature>
<dbReference type="EMBL" id="BIFS01000001">
    <property type="protein sequence ID" value="GCE17021.1"/>
    <property type="molecule type" value="Genomic_DNA"/>
</dbReference>
<dbReference type="GO" id="GO:0006261">
    <property type="term" value="P:DNA-templated DNA replication"/>
    <property type="evidence" value="ECO:0007669"/>
    <property type="project" value="TreeGrafter"/>
</dbReference>
<dbReference type="PRINTS" id="PR00300">
    <property type="entry name" value="CLPPROTEASEA"/>
</dbReference>
<protein>
    <recommendedName>
        <fullName evidence="8">DNA polymerase III subunit gamma/tau</fullName>
        <ecNumber evidence="8">2.7.7.7</ecNumber>
    </recommendedName>
</protein>
<evidence type="ECO:0000256" key="1">
    <source>
        <dbReference type="ARBA" id="ARBA00006360"/>
    </source>
</evidence>
<dbReference type="InterPro" id="IPR012763">
    <property type="entry name" value="DNA_pol_III_sug/sutau_N"/>
</dbReference>
<dbReference type="SUPFAM" id="SSF52540">
    <property type="entry name" value="P-loop containing nucleoside triphosphate hydrolases"/>
    <property type="match status" value="1"/>
</dbReference>
<dbReference type="InterPro" id="IPR003593">
    <property type="entry name" value="AAA+_ATPase"/>
</dbReference>
<dbReference type="SMART" id="SM00382">
    <property type="entry name" value="AAA"/>
    <property type="match status" value="1"/>
</dbReference>
<dbReference type="GO" id="GO:0005524">
    <property type="term" value="F:ATP binding"/>
    <property type="evidence" value="ECO:0007669"/>
    <property type="project" value="UniProtKB-KW"/>
</dbReference>
<proteinExistence type="inferred from homology"/>
<comment type="similarity">
    <text evidence="1 8">Belongs to the DnaX/STICHEL family.</text>
</comment>
<evidence type="ECO:0000256" key="3">
    <source>
        <dbReference type="ARBA" id="ARBA00022741"/>
    </source>
</evidence>
<dbReference type="Pfam" id="PF13177">
    <property type="entry name" value="DNA_pol3_delta2"/>
    <property type="match status" value="1"/>
</dbReference>
<dbReference type="FunFam" id="1.10.8.60:FF:000013">
    <property type="entry name" value="DNA polymerase III subunit gamma/tau"/>
    <property type="match status" value="1"/>
</dbReference>
<comment type="function">
    <text evidence="8">DNA polymerase III is a complex, multichain enzyme responsible for most of the replicative synthesis in bacteria. This DNA polymerase also exhibits 3' to 5' exonuclease activity.</text>
</comment>
<sequence length="291" mass="32108">MASQSLYRKWRSQTFGDLVGQEPVIRTLKNALSSGNLAHAYLFTGPRGTGKTSMARLLAKTINCLNPQNGEPCNQCEQCREITNGSTFNVLEIDAASNRGIDSIRELREKVMMPPSTGKYKVYILDEAHMLTTEAFNALLKTLEEPPAHAVFVMATTDVHKMLPTVLSRCQRFDFKRFSLRQLVSRLQFVAHEEKVDLEGGAAELMARAAAGGMRDALSLLDQAIAYCGHVITLEQVQAMLGVADPRAIQKFILHVAELDSAGGLHLIHELSEAGLICDRSIRRWPSSGAR</sequence>
<dbReference type="InterPro" id="IPR045085">
    <property type="entry name" value="HLD_clamp_pol_III_gamma_tau"/>
</dbReference>
<dbReference type="AlphaFoldDB" id="A0A402AD57"/>
<keyword evidence="8" id="KW-0235">DNA replication</keyword>
<dbReference type="GO" id="GO:0003887">
    <property type="term" value="F:DNA-directed DNA polymerase activity"/>
    <property type="evidence" value="ECO:0007669"/>
    <property type="project" value="UniProtKB-KW"/>
</dbReference>
<keyword evidence="11" id="KW-1185">Reference proteome</keyword>
<evidence type="ECO:0000256" key="6">
    <source>
        <dbReference type="ARBA" id="ARBA00022932"/>
    </source>
</evidence>
<dbReference type="NCBIfam" id="TIGR02397">
    <property type="entry name" value="dnaX_nterm"/>
    <property type="match status" value="1"/>
</dbReference>
<organism evidence="10 11">
    <name type="scientific">Dictyobacter kobayashii</name>
    <dbReference type="NCBI Taxonomy" id="2014872"/>
    <lineage>
        <taxon>Bacteria</taxon>
        <taxon>Bacillati</taxon>
        <taxon>Chloroflexota</taxon>
        <taxon>Ktedonobacteria</taxon>
        <taxon>Ktedonobacterales</taxon>
        <taxon>Dictyobacteraceae</taxon>
        <taxon>Dictyobacter</taxon>
    </lineage>
</organism>
<dbReference type="RefSeq" id="WP_126548792.1">
    <property type="nucleotide sequence ID" value="NZ_BIFS01000001.1"/>
</dbReference>
<dbReference type="NCBIfam" id="NF004046">
    <property type="entry name" value="PRK05563.1"/>
    <property type="match status" value="1"/>
</dbReference>
<gene>
    <name evidence="8" type="primary">dnaX</name>
    <name evidence="10" type="ORF">KDK_08210</name>
</gene>
<dbReference type="PANTHER" id="PTHR11669:SF0">
    <property type="entry name" value="PROTEIN STICHEL-LIKE 2"/>
    <property type="match status" value="1"/>
</dbReference>
<keyword evidence="6 8" id="KW-0239">DNA-directed DNA polymerase</keyword>
<keyword evidence="2" id="KW-0479">Metal-binding</keyword>
<evidence type="ECO:0000256" key="2">
    <source>
        <dbReference type="ARBA" id="ARBA00022723"/>
    </source>
</evidence>
<evidence type="ECO:0000256" key="5">
    <source>
        <dbReference type="ARBA" id="ARBA00022840"/>
    </source>
</evidence>
<dbReference type="InterPro" id="IPR050238">
    <property type="entry name" value="DNA_Rep/Repair_Clamp_Loader"/>
</dbReference>
<evidence type="ECO:0000313" key="11">
    <source>
        <dbReference type="Proteomes" id="UP000287188"/>
    </source>
</evidence>
<keyword evidence="8" id="KW-0808">Transferase</keyword>
<dbReference type="PANTHER" id="PTHR11669">
    <property type="entry name" value="REPLICATION FACTOR C / DNA POLYMERASE III GAMMA-TAU SUBUNIT"/>
    <property type="match status" value="1"/>
</dbReference>
<comment type="subunit">
    <text evidence="8">DNA polymerase III contains a core (composed of alpha, epsilon and theta chains) that associates with a tau subunit. This core dimerizes to form the POLIII' complex. PolIII' associates with the gamma complex (composed of gamma, delta, delta', psi and chi chains) and with the beta chain to form the complete DNA polymerase III complex.</text>
</comment>
<name>A0A402AD57_9CHLR</name>
<dbReference type="EC" id="2.7.7.7" evidence="8"/>
<dbReference type="OrthoDB" id="9810148at2"/>
<dbReference type="InterPro" id="IPR001270">
    <property type="entry name" value="ClpA/B"/>
</dbReference>
<dbReference type="CDD" id="cd00009">
    <property type="entry name" value="AAA"/>
    <property type="match status" value="1"/>
</dbReference>
<evidence type="ECO:0000313" key="10">
    <source>
        <dbReference type="EMBL" id="GCE17021.1"/>
    </source>
</evidence>
<keyword evidence="5 8" id="KW-0067">ATP-binding</keyword>
<dbReference type="FunFam" id="3.40.50.300:FF:000014">
    <property type="entry name" value="DNA polymerase III subunit gamma/tau"/>
    <property type="match status" value="1"/>
</dbReference>
<reference evidence="11" key="1">
    <citation type="submission" date="2018-12" db="EMBL/GenBank/DDBJ databases">
        <title>Tengunoibacter tsumagoiensis gen. nov., sp. nov., Dictyobacter kobayashii sp. nov., D. alpinus sp. nov., and D. joshuensis sp. nov. and description of Dictyobacteraceae fam. nov. within the order Ktedonobacterales isolated from Tengu-no-mugimeshi.</title>
        <authorList>
            <person name="Wang C.M."/>
            <person name="Zheng Y."/>
            <person name="Sakai Y."/>
            <person name="Toyoda A."/>
            <person name="Minakuchi Y."/>
            <person name="Abe K."/>
            <person name="Yokota A."/>
            <person name="Yabe S."/>
        </authorList>
    </citation>
    <scope>NUCLEOTIDE SEQUENCE [LARGE SCALE GENOMIC DNA]</scope>
    <source>
        <strain evidence="11">Uno11</strain>
    </source>
</reference>
<accession>A0A402AD57</accession>
<evidence type="ECO:0000256" key="8">
    <source>
        <dbReference type="RuleBase" id="RU364063"/>
    </source>
</evidence>
<comment type="catalytic activity">
    <reaction evidence="7 8">
        <text>DNA(n) + a 2'-deoxyribonucleoside 5'-triphosphate = DNA(n+1) + diphosphate</text>
        <dbReference type="Rhea" id="RHEA:22508"/>
        <dbReference type="Rhea" id="RHEA-COMP:17339"/>
        <dbReference type="Rhea" id="RHEA-COMP:17340"/>
        <dbReference type="ChEBI" id="CHEBI:33019"/>
        <dbReference type="ChEBI" id="CHEBI:61560"/>
        <dbReference type="ChEBI" id="CHEBI:173112"/>
        <dbReference type="EC" id="2.7.7.7"/>
    </reaction>
</comment>
<evidence type="ECO:0000259" key="9">
    <source>
        <dbReference type="SMART" id="SM00382"/>
    </source>
</evidence>
<dbReference type="InterPro" id="IPR027417">
    <property type="entry name" value="P-loop_NTPase"/>
</dbReference>
<keyword evidence="8" id="KW-0548">Nucleotidyltransferase</keyword>
<dbReference type="CDD" id="cd18137">
    <property type="entry name" value="HLD_clamp_pol_III_gamma_tau"/>
    <property type="match status" value="1"/>
</dbReference>
<evidence type="ECO:0000256" key="4">
    <source>
        <dbReference type="ARBA" id="ARBA00022833"/>
    </source>
</evidence>
<dbReference type="Gene3D" id="3.40.50.300">
    <property type="entry name" value="P-loop containing nucleotide triphosphate hydrolases"/>
    <property type="match status" value="1"/>
</dbReference>
<evidence type="ECO:0000256" key="7">
    <source>
        <dbReference type="ARBA" id="ARBA00049244"/>
    </source>
</evidence>
<dbReference type="Pfam" id="PF22608">
    <property type="entry name" value="DNAX_ATPase_lid"/>
    <property type="match status" value="1"/>
</dbReference>
<dbReference type="Proteomes" id="UP000287188">
    <property type="component" value="Unassembled WGS sequence"/>
</dbReference>